<dbReference type="OrthoDB" id="3078484at2"/>
<evidence type="ECO:0000256" key="1">
    <source>
        <dbReference type="SAM" id="Phobius"/>
    </source>
</evidence>
<dbReference type="Proteomes" id="UP000055060">
    <property type="component" value="Unassembled WGS sequence"/>
</dbReference>
<evidence type="ECO:0000313" key="3">
    <source>
        <dbReference type="Proteomes" id="UP000055060"/>
    </source>
</evidence>
<dbReference type="AlphaFoldDB" id="A0A0S7BJ81"/>
<keyword evidence="3" id="KW-1185">Reference proteome</keyword>
<feature type="transmembrane region" description="Helical" evidence="1">
    <location>
        <begin position="103"/>
        <end position="120"/>
    </location>
</feature>
<feature type="transmembrane region" description="Helical" evidence="1">
    <location>
        <begin position="208"/>
        <end position="229"/>
    </location>
</feature>
<accession>A0A0S7BJ81</accession>
<evidence type="ECO:0008006" key="4">
    <source>
        <dbReference type="Google" id="ProtNLM"/>
    </source>
</evidence>
<reference evidence="2" key="1">
    <citation type="submission" date="2015-07" db="EMBL/GenBank/DDBJ databases">
        <title>Draft Genome Sequences of Anaerolinea thermolimosa IMO-1, Bellilinea caldifistulae GOMI-1, Leptolinea tardivitalis YMTK-2, Levilinea saccharolytica KIBI-1,Longilinea arvoryzae KOME-1, Previously Described as Members of the Anaerolineaceae (Chloroflexi).</title>
        <authorList>
            <person name="Sekiguchi Y."/>
            <person name="Ohashi A."/>
            <person name="Matsuura N."/>
            <person name="Tourlousse M.D."/>
        </authorList>
    </citation>
    <scope>NUCLEOTIDE SEQUENCE [LARGE SCALE GENOMIC DNA]</scope>
    <source>
        <strain evidence="2">KOME-1</strain>
    </source>
</reference>
<keyword evidence="1" id="KW-1133">Transmembrane helix</keyword>
<dbReference type="STRING" id="360412.LARV_01738"/>
<feature type="transmembrane region" description="Helical" evidence="1">
    <location>
        <begin position="77"/>
        <end position="97"/>
    </location>
</feature>
<dbReference type="RefSeq" id="WP_075073273.1">
    <property type="nucleotide sequence ID" value="NZ_DF967972.1"/>
</dbReference>
<keyword evidence="1" id="KW-0472">Membrane</keyword>
<feature type="transmembrane region" description="Helical" evidence="1">
    <location>
        <begin position="127"/>
        <end position="147"/>
    </location>
</feature>
<dbReference type="EMBL" id="DF967972">
    <property type="protein sequence ID" value="GAP13979.1"/>
    <property type="molecule type" value="Genomic_DNA"/>
</dbReference>
<feature type="transmembrane region" description="Helical" evidence="1">
    <location>
        <begin position="51"/>
        <end position="70"/>
    </location>
</feature>
<proteinExistence type="predicted"/>
<name>A0A0S7BJ81_9CHLR</name>
<gene>
    <name evidence="2" type="ORF">LARV_01738</name>
</gene>
<evidence type="ECO:0000313" key="2">
    <source>
        <dbReference type="EMBL" id="GAP13979.1"/>
    </source>
</evidence>
<dbReference type="Gene3D" id="1.10.1760.20">
    <property type="match status" value="1"/>
</dbReference>
<organism evidence="2">
    <name type="scientific">Longilinea arvoryzae</name>
    <dbReference type="NCBI Taxonomy" id="360412"/>
    <lineage>
        <taxon>Bacteria</taxon>
        <taxon>Bacillati</taxon>
        <taxon>Chloroflexota</taxon>
        <taxon>Anaerolineae</taxon>
        <taxon>Anaerolineales</taxon>
        <taxon>Anaerolineaceae</taxon>
        <taxon>Longilinea</taxon>
    </lineage>
</organism>
<sequence length="252" mass="26784">MKKKSVLISAHPAVIAVWAALMAAACLLPAFPVFGTGTTFNIANCLTPLAGIFFGPFTGAIAAGVGAFIGQLIAPHTVLFGPLQFTIAILGAMASGFAMQRKWSISFGLITLFAAAWYLLPEGRAAWATPLLYVLGYIFIAIGWWISRKDDPLLSTNKARMSLGILCCSAAGIVVTQAMGNLWALIFFKLPPAIWYTTLAIAPVERGLFAFGAMIIGTPLLVGLVKIGIPVGPIIYQKEEDAEPEDIEQPAD</sequence>
<dbReference type="PROSITE" id="PS51257">
    <property type="entry name" value="PROKAR_LIPOPROTEIN"/>
    <property type="match status" value="1"/>
</dbReference>
<keyword evidence="1" id="KW-0812">Transmembrane</keyword>
<protein>
    <recommendedName>
        <fullName evidence="4">ECF transporter S component</fullName>
    </recommendedName>
</protein>